<keyword evidence="5 7" id="KW-0067">ATP-binding</keyword>
<dbReference type="OrthoDB" id="15930at2836"/>
<keyword evidence="3 7" id="KW-0547">Nucleotide-binding</keyword>
<dbReference type="InterPro" id="IPR008271">
    <property type="entry name" value="Ser/Thr_kinase_AS"/>
</dbReference>
<dbReference type="InterPro" id="IPR000719">
    <property type="entry name" value="Prot_kinase_dom"/>
</dbReference>
<dbReference type="OMA" id="KEMAYAM"/>
<feature type="region of interest" description="Disordered" evidence="9">
    <location>
        <begin position="916"/>
        <end position="984"/>
    </location>
</feature>
<keyword evidence="4" id="KW-0418">Kinase</keyword>
<feature type="region of interest" description="Disordered" evidence="9">
    <location>
        <begin position="595"/>
        <end position="760"/>
    </location>
</feature>
<dbReference type="GO" id="GO:0004674">
    <property type="term" value="F:protein serine/threonine kinase activity"/>
    <property type="evidence" value="ECO:0007669"/>
    <property type="project" value="UniProtKB-KW"/>
</dbReference>
<evidence type="ECO:0000256" key="9">
    <source>
        <dbReference type="SAM" id="MobiDB-lite"/>
    </source>
</evidence>
<dbReference type="InterPro" id="IPR011009">
    <property type="entry name" value="Kinase-like_dom_sf"/>
</dbReference>
<feature type="compositionally biased region" description="Pro residues" evidence="9">
    <location>
        <begin position="247"/>
        <end position="260"/>
    </location>
</feature>
<feature type="transmembrane region" description="Helical" evidence="10">
    <location>
        <begin position="888"/>
        <end position="910"/>
    </location>
</feature>
<dbReference type="eggNOG" id="KOG0032">
    <property type="taxonomic scope" value="Eukaryota"/>
</dbReference>
<feature type="cross-link" description="Glycyl lysine isopeptide (Lys-Gly) (interchain with G-Cter in SUMO2)" evidence="8">
    <location>
        <position position="454"/>
    </location>
</feature>
<feature type="compositionally biased region" description="Low complexity" evidence="9">
    <location>
        <begin position="965"/>
        <end position="974"/>
    </location>
</feature>
<reference evidence="12 13" key="1">
    <citation type="journal article" date="2012" name="Genome Biol.">
        <title>Genome and low-iron response of an oceanic diatom adapted to chronic iron limitation.</title>
        <authorList>
            <person name="Lommer M."/>
            <person name="Specht M."/>
            <person name="Roy A.S."/>
            <person name="Kraemer L."/>
            <person name="Andreson R."/>
            <person name="Gutowska M.A."/>
            <person name="Wolf J."/>
            <person name="Bergner S.V."/>
            <person name="Schilhabel M.B."/>
            <person name="Klostermeier U.C."/>
            <person name="Beiko R.G."/>
            <person name="Rosenstiel P."/>
            <person name="Hippler M."/>
            <person name="Laroche J."/>
        </authorList>
    </citation>
    <scope>NUCLEOTIDE SEQUENCE [LARGE SCALE GENOMIC DNA]</scope>
    <source>
        <strain evidence="12 13">CCMP1005</strain>
    </source>
</reference>
<name>K0T0S4_THAOC</name>
<dbReference type="GO" id="GO:0005524">
    <property type="term" value="F:ATP binding"/>
    <property type="evidence" value="ECO:0007669"/>
    <property type="project" value="UniProtKB-KW"/>
</dbReference>
<gene>
    <name evidence="12" type="ORF">THAOC_07825</name>
</gene>
<accession>K0T0S4</accession>
<dbReference type="EMBL" id="AGNL01008048">
    <property type="protein sequence ID" value="EJK70789.1"/>
    <property type="molecule type" value="Genomic_DNA"/>
</dbReference>
<feature type="domain" description="Protein kinase" evidence="11">
    <location>
        <begin position="330"/>
        <end position="587"/>
    </location>
</feature>
<dbReference type="PROSITE" id="PS50011">
    <property type="entry name" value="PROTEIN_KINASE_DOM"/>
    <property type="match status" value="1"/>
</dbReference>
<evidence type="ECO:0000256" key="8">
    <source>
        <dbReference type="PIRSR" id="PIRSR630616-3"/>
    </source>
</evidence>
<evidence type="ECO:0000256" key="3">
    <source>
        <dbReference type="ARBA" id="ARBA00022741"/>
    </source>
</evidence>
<sequence>MILLLKCHTSGDILERWSNILVNFFLAKINNQTHAGRGRRGRPTALVGPAPQGPQLLGPVVPPLVPRDGRLPDLPLVQDDSSAVSPPVKNWNGSTSSGTFGGSSGAIAGEESPAPPVETDLELLGRTVHAVSSALTEPPREGDRYMIYDVSFNPKGCVWDALIVVTVKDGEGDGDDDGSRSSSRMGRRSSRSKSRQRGSSVSSNRLRSRSSSSQRRGSNASEDDGNTFTFPIRVTCAEDDDVDDEPPPQPRRGMPTPPPRAKTYAVDLSVIDDSVHHPISRWSNAEAAEHRDDIKDAMEWVSFGIRRSMARSMFPQFPEGCQGKAFREIYQLNKKLKSGTFSTVCRGVHRATGRQVAVKCILRKKIEPSVDAAVFEEVLIMSGMHHKFICPMIDYFEEDRCHFVVMELEKGGDLCERLNDKVTYSEPDAKTVTRNICEAMEFVHSNGFAHCDIKPRNYLLRSKRDDVDIRLADFGFAQHVHAPNSLTSQCGTPFFVAPEVINRKPYDQKVDMWSIGVTTYLLLCGDTPFNGKNRQQLFRRISCDEPAFPDEKWGHISDEALDFVKRLLTKDPARRLSAKQALEHRWLAVAQPQGVTNGHASAASHQEVPQEPYSPQQPSHPSSAAPGVSPGNKSRSSRGRGSRSVAGGGGDPPPARKPSRSRERNKEKERRASKSRERTSSSRGAEQRDRSDREGKNRSSRSSRSQSKGRSGSKVRSGSKGTSTRSRSKSGSRPPPPPMPQSIEERSGDVSSTSDENARLLDVIKDQDAKIEKLERMVKMMLNPEGSNVHHLTLEMIINDQSLTVELIKTGFTASVRGQDTPVKDKEMAYAMTNCTSRLASANEHQPVQLRASSTAGGDDAEIEIQKVSRMMTSAGRSTSRPSLHPAVLYPALVLGAFLAPLAAVVLSFAPSPVVLRTPSGRRAHDGGGGAGGGPDRRRDGGGSPLRHSVNGASSGRIAGGRGTGPSPLGGTRPAGDGPSRPTR</sequence>
<evidence type="ECO:0000256" key="1">
    <source>
        <dbReference type="ARBA" id="ARBA00022527"/>
    </source>
</evidence>
<feature type="active site" description="Proton acceptor" evidence="6">
    <location>
        <position position="452"/>
    </location>
</feature>
<evidence type="ECO:0000256" key="5">
    <source>
        <dbReference type="ARBA" id="ARBA00022840"/>
    </source>
</evidence>
<feature type="binding site" evidence="7">
    <location>
        <position position="359"/>
    </location>
    <ligand>
        <name>ATP</name>
        <dbReference type="ChEBI" id="CHEBI:30616"/>
    </ligand>
</feature>
<dbReference type="InterPro" id="IPR030616">
    <property type="entry name" value="Aur-like"/>
</dbReference>
<dbReference type="SUPFAM" id="SSF56112">
    <property type="entry name" value="Protein kinase-like (PK-like)"/>
    <property type="match status" value="1"/>
</dbReference>
<dbReference type="SMART" id="SM00220">
    <property type="entry name" value="S_TKc"/>
    <property type="match status" value="1"/>
</dbReference>
<dbReference type="PROSITE" id="PS00108">
    <property type="entry name" value="PROTEIN_KINASE_ST"/>
    <property type="match status" value="1"/>
</dbReference>
<feature type="binding site" evidence="7">
    <location>
        <position position="473"/>
    </location>
    <ligand>
        <name>ATP</name>
        <dbReference type="ChEBI" id="CHEBI:30616"/>
    </ligand>
</feature>
<feature type="region of interest" description="Disordered" evidence="9">
    <location>
        <begin position="81"/>
        <end position="117"/>
    </location>
</feature>
<dbReference type="Gene3D" id="1.10.510.10">
    <property type="entry name" value="Transferase(Phosphotransferase) domain 1"/>
    <property type="match status" value="1"/>
</dbReference>
<evidence type="ECO:0000256" key="7">
    <source>
        <dbReference type="PIRSR" id="PIRSR630616-2"/>
    </source>
</evidence>
<comment type="caution">
    <text evidence="12">The sequence shown here is derived from an EMBL/GenBank/DDBJ whole genome shotgun (WGS) entry which is preliminary data.</text>
</comment>
<keyword evidence="10" id="KW-1133">Transmembrane helix</keyword>
<keyword evidence="13" id="KW-1185">Reference proteome</keyword>
<dbReference type="PANTHER" id="PTHR24350">
    <property type="entry name" value="SERINE/THREONINE-PROTEIN KINASE IAL-RELATED"/>
    <property type="match status" value="1"/>
</dbReference>
<evidence type="ECO:0000259" key="11">
    <source>
        <dbReference type="PROSITE" id="PS50011"/>
    </source>
</evidence>
<feature type="region of interest" description="Disordered" evidence="9">
    <location>
        <begin position="168"/>
        <end position="260"/>
    </location>
</feature>
<evidence type="ECO:0000313" key="13">
    <source>
        <dbReference type="Proteomes" id="UP000266841"/>
    </source>
</evidence>
<feature type="compositionally biased region" description="Low complexity" evidence="9">
    <location>
        <begin position="606"/>
        <end position="626"/>
    </location>
</feature>
<dbReference type="AlphaFoldDB" id="K0T0S4"/>
<keyword evidence="2" id="KW-0808">Transferase</keyword>
<dbReference type="FunFam" id="1.10.510.10:FF:000571">
    <property type="entry name" value="Maternal embryonic leucine zipper kinase"/>
    <property type="match status" value="1"/>
</dbReference>
<keyword evidence="10" id="KW-0472">Membrane</keyword>
<protein>
    <recommendedName>
        <fullName evidence="11">Protein kinase domain-containing protein</fullName>
    </recommendedName>
</protein>
<keyword evidence="10" id="KW-0812">Transmembrane</keyword>
<proteinExistence type="predicted"/>
<feature type="compositionally biased region" description="Basic and acidic residues" evidence="9">
    <location>
        <begin position="660"/>
        <end position="697"/>
    </location>
</feature>
<organism evidence="12 13">
    <name type="scientific">Thalassiosira oceanica</name>
    <name type="common">Marine diatom</name>
    <dbReference type="NCBI Taxonomy" id="159749"/>
    <lineage>
        <taxon>Eukaryota</taxon>
        <taxon>Sar</taxon>
        <taxon>Stramenopiles</taxon>
        <taxon>Ochrophyta</taxon>
        <taxon>Bacillariophyta</taxon>
        <taxon>Coscinodiscophyceae</taxon>
        <taxon>Thalassiosirophycidae</taxon>
        <taxon>Thalassiosirales</taxon>
        <taxon>Thalassiosiraceae</taxon>
        <taxon>Thalassiosira</taxon>
    </lineage>
</organism>
<feature type="compositionally biased region" description="Acidic residues" evidence="9">
    <location>
        <begin position="237"/>
        <end position="246"/>
    </location>
</feature>
<feature type="compositionally biased region" description="Low complexity" evidence="9">
    <location>
        <begin position="197"/>
        <end position="220"/>
    </location>
</feature>
<evidence type="ECO:0000256" key="6">
    <source>
        <dbReference type="PIRSR" id="PIRSR630616-1"/>
    </source>
</evidence>
<dbReference type="Pfam" id="PF00069">
    <property type="entry name" value="Pkinase"/>
    <property type="match status" value="1"/>
</dbReference>
<keyword evidence="1" id="KW-0723">Serine/threonine-protein kinase</keyword>
<evidence type="ECO:0000256" key="4">
    <source>
        <dbReference type="ARBA" id="ARBA00022777"/>
    </source>
</evidence>
<evidence type="ECO:0000313" key="12">
    <source>
        <dbReference type="EMBL" id="EJK70789.1"/>
    </source>
</evidence>
<dbReference type="Proteomes" id="UP000266841">
    <property type="component" value="Unassembled WGS sequence"/>
</dbReference>
<dbReference type="CDD" id="cd05117">
    <property type="entry name" value="STKc_CAMK"/>
    <property type="match status" value="1"/>
</dbReference>
<evidence type="ECO:0000256" key="2">
    <source>
        <dbReference type="ARBA" id="ARBA00022679"/>
    </source>
</evidence>
<feature type="compositionally biased region" description="Basic residues" evidence="9">
    <location>
        <begin position="185"/>
        <end position="196"/>
    </location>
</feature>
<evidence type="ECO:0000256" key="10">
    <source>
        <dbReference type="SAM" id="Phobius"/>
    </source>
</evidence>
<feature type="compositionally biased region" description="Low complexity" evidence="9">
    <location>
        <begin position="700"/>
        <end position="732"/>
    </location>
</feature>